<organism evidence="1">
    <name type="scientific">marine sediment metagenome</name>
    <dbReference type="NCBI Taxonomy" id="412755"/>
    <lineage>
        <taxon>unclassified sequences</taxon>
        <taxon>metagenomes</taxon>
        <taxon>ecological metagenomes</taxon>
    </lineage>
</organism>
<comment type="caution">
    <text evidence="1">The sequence shown here is derived from an EMBL/GenBank/DDBJ whole genome shotgun (WGS) entry which is preliminary data.</text>
</comment>
<accession>A0A0F9K3U6</accession>
<protein>
    <submittedName>
        <fullName evidence="1">Uncharacterized protein</fullName>
    </submittedName>
</protein>
<reference evidence="1" key="1">
    <citation type="journal article" date="2015" name="Nature">
        <title>Complex archaea that bridge the gap between prokaryotes and eukaryotes.</title>
        <authorList>
            <person name="Spang A."/>
            <person name="Saw J.H."/>
            <person name="Jorgensen S.L."/>
            <person name="Zaremba-Niedzwiedzka K."/>
            <person name="Martijn J."/>
            <person name="Lind A.E."/>
            <person name="van Eijk R."/>
            <person name="Schleper C."/>
            <person name="Guy L."/>
            <person name="Ettema T.J."/>
        </authorList>
    </citation>
    <scope>NUCLEOTIDE SEQUENCE</scope>
</reference>
<proteinExistence type="predicted"/>
<evidence type="ECO:0000313" key="1">
    <source>
        <dbReference type="EMBL" id="KKM69261.1"/>
    </source>
</evidence>
<gene>
    <name evidence="1" type="ORF">LCGC14_1452560</name>
</gene>
<name>A0A0F9K3U6_9ZZZZ</name>
<dbReference type="AlphaFoldDB" id="A0A0F9K3U6"/>
<sequence length="122" mass="12926">MGDKGTTGDLRSEFENLGQKILNRTMVLGDGLIDLTAEQLVDLAEMTEDIALAIAGDKRVELHVKAQLSLKKFSTEARAWLETDTFRKAVADAILEVVGTLVSQGAKLVGKALASALTGALG</sequence>
<dbReference type="EMBL" id="LAZR01010018">
    <property type="protein sequence ID" value="KKM69261.1"/>
    <property type="molecule type" value="Genomic_DNA"/>
</dbReference>